<sequence length="120" mass="13408">MVNETQSDAEAKMSTLSPSKNIKVDIDDEKEEAALQALLNEMDSEINKDIKQDENDKENEEFEQLSNGTPDGEVNADSADKIAAENITRKKSTWTRQQTGLEPAPFAIWANVLTIMLLRP</sequence>
<reference evidence="2" key="1">
    <citation type="submission" date="2021-12" db="EMBL/GenBank/DDBJ databases">
        <authorList>
            <person name="King R."/>
        </authorList>
    </citation>
    <scope>NUCLEOTIDE SEQUENCE</scope>
</reference>
<evidence type="ECO:0000313" key="2">
    <source>
        <dbReference type="EMBL" id="CAH0403780.1"/>
    </source>
</evidence>
<evidence type="ECO:0000256" key="1">
    <source>
        <dbReference type="SAM" id="MobiDB-lite"/>
    </source>
</evidence>
<proteinExistence type="predicted"/>
<evidence type="ECO:0000313" key="3">
    <source>
        <dbReference type="Proteomes" id="UP001153292"/>
    </source>
</evidence>
<organism evidence="2 3">
    <name type="scientific">Chilo suppressalis</name>
    <name type="common">Asiatic rice borer moth</name>
    <dbReference type="NCBI Taxonomy" id="168631"/>
    <lineage>
        <taxon>Eukaryota</taxon>
        <taxon>Metazoa</taxon>
        <taxon>Ecdysozoa</taxon>
        <taxon>Arthropoda</taxon>
        <taxon>Hexapoda</taxon>
        <taxon>Insecta</taxon>
        <taxon>Pterygota</taxon>
        <taxon>Neoptera</taxon>
        <taxon>Endopterygota</taxon>
        <taxon>Lepidoptera</taxon>
        <taxon>Glossata</taxon>
        <taxon>Ditrysia</taxon>
        <taxon>Pyraloidea</taxon>
        <taxon>Crambidae</taxon>
        <taxon>Crambinae</taxon>
        <taxon>Chilo</taxon>
    </lineage>
</organism>
<feature type="region of interest" description="Disordered" evidence="1">
    <location>
        <begin position="49"/>
        <end position="76"/>
    </location>
</feature>
<evidence type="ECO:0008006" key="4">
    <source>
        <dbReference type="Google" id="ProtNLM"/>
    </source>
</evidence>
<dbReference type="EMBL" id="OU963919">
    <property type="protein sequence ID" value="CAH0403780.1"/>
    <property type="molecule type" value="Genomic_DNA"/>
</dbReference>
<feature type="region of interest" description="Disordered" evidence="1">
    <location>
        <begin position="1"/>
        <end position="23"/>
    </location>
</feature>
<keyword evidence="3" id="KW-1185">Reference proteome</keyword>
<accession>A0ABN8B7E9</accession>
<name>A0ABN8B7E9_CHISP</name>
<gene>
    <name evidence="2" type="ORF">CHILSU_LOCUS7067</name>
</gene>
<protein>
    <recommendedName>
        <fullName evidence="4">CTNNB1 binding N-teminal domain-containing protein</fullName>
    </recommendedName>
</protein>
<dbReference type="Proteomes" id="UP001153292">
    <property type="component" value="Chromosome 26"/>
</dbReference>
<feature type="compositionally biased region" description="Polar residues" evidence="1">
    <location>
        <begin position="1"/>
        <end position="20"/>
    </location>
</feature>